<dbReference type="Proteomes" id="UP000198403">
    <property type="component" value="Unassembled WGS sequence"/>
</dbReference>
<evidence type="ECO:0000313" key="3">
    <source>
        <dbReference type="Proteomes" id="UP000198403"/>
    </source>
</evidence>
<feature type="region of interest" description="Disordered" evidence="1">
    <location>
        <begin position="1"/>
        <end position="21"/>
    </location>
</feature>
<organism evidence="2 3">
    <name type="scientific">Blastococcus mobilis</name>
    <dbReference type="NCBI Taxonomy" id="1938746"/>
    <lineage>
        <taxon>Bacteria</taxon>
        <taxon>Bacillati</taxon>
        <taxon>Actinomycetota</taxon>
        <taxon>Actinomycetes</taxon>
        <taxon>Geodermatophilales</taxon>
        <taxon>Geodermatophilaceae</taxon>
        <taxon>Blastococcus</taxon>
    </lineage>
</organism>
<evidence type="ECO:0000313" key="2">
    <source>
        <dbReference type="EMBL" id="SNR44533.1"/>
    </source>
</evidence>
<gene>
    <name evidence="2" type="ORF">SAMN06272737_107142</name>
</gene>
<reference evidence="2 3" key="1">
    <citation type="submission" date="2017-06" db="EMBL/GenBank/DDBJ databases">
        <authorList>
            <person name="Kim H.J."/>
            <person name="Triplett B.A."/>
        </authorList>
    </citation>
    <scope>NUCLEOTIDE SEQUENCE [LARGE SCALE GENOMIC DNA]</scope>
    <source>
        <strain evidence="2 3">DSM 44272</strain>
    </source>
</reference>
<feature type="compositionally biased region" description="Polar residues" evidence="1">
    <location>
        <begin position="1"/>
        <end position="10"/>
    </location>
</feature>
<proteinExistence type="predicted"/>
<protein>
    <submittedName>
        <fullName evidence="2">Uncharacterized protein</fullName>
    </submittedName>
</protein>
<evidence type="ECO:0000256" key="1">
    <source>
        <dbReference type="SAM" id="MobiDB-lite"/>
    </source>
</evidence>
<dbReference type="RefSeq" id="WP_089336126.1">
    <property type="nucleotide sequence ID" value="NZ_FZNO01000007.1"/>
</dbReference>
<sequence length="60" mass="6995">MDANDATSRSGEAGWSWPPYAPWEPAEGERFDVDEWAPASTVRRPWVRVGRWTLLYRRCV</sequence>
<dbReference type="AlphaFoldDB" id="A0A238WE29"/>
<keyword evidence="3" id="KW-1185">Reference proteome</keyword>
<dbReference type="OrthoDB" id="5191556at2"/>
<dbReference type="EMBL" id="FZNO01000007">
    <property type="protein sequence ID" value="SNR44533.1"/>
    <property type="molecule type" value="Genomic_DNA"/>
</dbReference>
<name>A0A238WE29_9ACTN</name>
<accession>A0A238WE29</accession>